<keyword evidence="3" id="KW-0067">ATP-binding</keyword>
<dbReference type="EMBL" id="BARS01000571">
    <property type="protein sequence ID" value="GAF79391.1"/>
    <property type="molecule type" value="Genomic_DNA"/>
</dbReference>
<dbReference type="Pfam" id="PF19045">
    <property type="entry name" value="Ligase_CoA_2"/>
    <property type="match status" value="1"/>
</dbReference>
<evidence type="ECO:0000256" key="2">
    <source>
        <dbReference type="ARBA" id="ARBA00022741"/>
    </source>
</evidence>
<sequence length="461" mass="50774">MNTVELMRLFMEPRSVALVGLTRSTGIMGWNVLEHLLSYGFKGNLYPVNPAADEILGLKCYHSVKEIPDDIDLAVILTPRSIVPRLVKECTERGIKAITVVGQGFADSDAEGKALQAEMVHIAREGGARIVGPNTFGTANAFINFNSAYVQMDMKKVPTGIICQTGLFFGGLPKFPILGKGIDIGNACDIDFSDGLEYFEDDPEVKVILLYIEGMRDGRRFLDVAGRVAKKKPIIALKSGQSEEAAQATQSHSGSLAGRDEVYDAAFRQCGVIRVNSAEEFDDLSKAFLHLPLMKGRGVGIITNTGGGGIMATDACMRHNLDLAKLSPESSRKLDAIAPPWQDFENPADIWPPSMISGHPLPEVIRTTVETFLADDNIHGVIMIMPGFPLQYAPILFDPVVLDIKFEKPAVIWLYGTDVEGLASWLERTGKILYYPTMDRALNVLSRLNQYYEYLNRDDDR</sequence>
<dbReference type="PANTHER" id="PTHR43334">
    <property type="entry name" value="ACETATE--COA LIGASE [ADP-FORMING]"/>
    <property type="match status" value="1"/>
</dbReference>
<dbReference type="InterPro" id="IPR032875">
    <property type="entry name" value="Succ_CoA_lig_flav_dom"/>
</dbReference>
<dbReference type="SUPFAM" id="SSF52210">
    <property type="entry name" value="Succinyl-CoA synthetase domains"/>
    <property type="match status" value="2"/>
</dbReference>
<dbReference type="Pfam" id="PF13607">
    <property type="entry name" value="Succ_CoA_lig"/>
    <property type="match status" value="1"/>
</dbReference>
<evidence type="ECO:0000313" key="5">
    <source>
        <dbReference type="EMBL" id="GAF79391.1"/>
    </source>
</evidence>
<dbReference type="GO" id="GO:0005524">
    <property type="term" value="F:ATP binding"/>
    <property type="evidence" value="ECO:0007669"/>
    <property type="project" value="UniProtKB-KW"/>
</dbReference>
<name>X0SW72_9ZZZZ</name>
<keyword evidence="2" id="KW-0547">Nucleotide-binding</keyword>
<dbReference type="PANTHER" id="PTHR43334:SF2">
    <property type="entry name" value="ACETATE--COA LIGASE [ADP-FORMING]"/>
    <property type="match status" value="1"/>
</dbReference>
<dbReference type="InterPro" id="IPR036291">
    <property type="entry name" value="NAD(P)-bd_dom_sf"/>
</dbReference>
<dbReference type="InterPro" id="IPR051538">
    <property type="entry name" value="Acyl-CoA_Synth/Transferase"/>
</dbReference>
<gene>
    <name evidence="5" type="ORF">S01H1_01345</name>
</gene>
<dbReference type="InterPro" id="IPR043938">
    <property type="entry name" value="Ligase_CoA_dom"/>
</dbReference>
<accession>X0SW72</accession>
<dbReference type="Pfam" id="PF13380">
    <property type="entry name" value="CoA_binding_2"/>
    <property type="match status" value="1"/>
</dbReference>
<dbReference type="Gene3D" id="3.40.50.261">
    <property type="entry name" value="Succinyl-CoA synthetase domains"/>
    <property type="match status" value="2"/>
</dbReference>
<dbReference type="SUPFAM" id="SSF51735">
    <property type="entry name" value="NAD(P)-binding Rossmann-fold domains"/>
    <property type="match status" value="1"/>
</dbReference>
<keyword evidence="1" id="KW-0436">Ligase</keyword>
<protein>
    <recommendedName>
        <fullName evidence="4">CoA-binding domain-containing protein</fullName>
    </recommendedName>
</protein>
<dbReference type="InterPro" id="IPR016102">
    <property type="entry name" value="Succinyl-CoA_synth-like"/>
</dbReference>
<feature type="domain" description="CoA-binding" evidence="4">
    <location>
        <begin position="10"/>
        <end position="105"/>
    </location>
</feature>
<dbReference type="Gene3D" id="3.40.50.720">
    <property type="entry name" value="NAD(P)-binding Rossmann-like Domain"/>
    <property type="match status" value="1"/>
</dbReference>
<evidence type="ECO:0000256" key="3">
    <source>
        <dbReference type="ARBA" id="ARBA00022840"/>
    </source>
</evidence>
<evidence type="ECO:0000259" key="4">
    <source>
        <dbReference type="SMART" id="SM00881"/>
    </source>
</evidence>
<reference evidence="5" key="1">
    <citation type="journal article" date="2014" name="Front. Microbiol.">
        <title>High frequency of phylogenetically diverse reductive dehalogenase-homologous genes in deep subseafloor sedimentary metagenomes.</title>
        <authorList>
            <person name="Kawai M."/>
            <person name="Futagami T."/>
            <person name="Toyoda A."/>
            <person name="Takaki Y."/>
            <person name="Nishi S."/>
            <person name="Hori S."/>
            <person name="Arai W."/>
            <person name="Tsubouchi T."/>
            <person name="Morono Y."/>
            <person name="Uchiyama I."/>
            <person name="Ito T."/>
            <person name="Fujiyama A."/>
            <person name="Inagaki F."/>
            <person name="Takami H."/>
        </authorList>
    </citation>
    <scope>NUCLEOTIDE SEQUENCE</scope>
    <source>
        <strain evidence="5">Expedition CK06-06</strain>
    </source>
</reference>
<dbReference type="AlphaFoldDB" id="X0SW72"/>
<dbReference type="GO" id="GO:0043758">
    <property type="term" value="F:acetate-CoA ligase (ADP-forming) activity"/>
    <property type="evidence" value="ECO:0007669"/>
    <property type="project" value="InterPro"/>
</dbReference>
<organism evidence="5">
    <name type="scientific">marine sediment metagenome</name>
    <dbReference type="NCBI Taxonomy" id="412755"/>
    <lineage>
        <taxon>unclassified sequences</taxon>
        <taxon>metagenomes</taxon>
        <taxon>ecological metagenomes</taxon>
    </lineage>
</organism>
<dbReference type="InterPro" id="IPR003781">
    <property type="entry name" value="CoA-bd"/>
</dbReference>
<comment type="caution">
    <text evidence="5">The sequence shown here is derived from an EMBL/GenBank/DDBJ whole genome shotgun (WGS) entry which is preliminary data.</text>
</comment>
<proteinExistence type="predicted"/>
<evidence type="ECO:0000256" key="1">
    <source>
        <dbReference type="ARBA" id="ARBA00022598"/>
    </source>
</evidence>
<dbReference type="SMART" id="SM00881">
    <property type="entry name" value="CoA_binding"/>
    <property type="match status" value="1"/>
</dbReference>